<name>A0ABQ3Z6X3_9ACTN</name>
<organism evidence="1 2">
    <name type="scientific">Paractinoplanes durhamensis</name>
    <dbReference type="NCBI Taxonomy" id="113563"/>
    <lineage>
        <taxon>Bacteria</taxon>
        <taxon>Bacillati</taxon>
        <taxon>Actinomycetota</taxon>
        <taxon>Actinomycetes</taxon>
        <taxon>Micromonosporales</taxon>
        <taxon>Micromonosporaceae</taxon>
        <taxon>Paractinoplanes</taxon>
    </lineage>
</organism>
<dbReference type="SUPFAM" id="SSF53756">
    <property type="entry name" value="UDP-Glycosyltransferase/glycogen phosphorylase"/>
    <property type="match status" value="1"/>
</dbReference>
<comment type="caution">
    <text evidence="1">The sequence shown here is derived from an EMBL/GenBank/DDBJ whole genome shotgun (WGS) entry which is preliminary data.</text>
</comment>
<dbReference type="EMBL" id="BOML01000057">
    <property type="protein sequence ID" value="GIE05580.1"/>
    <property type="molecule type" value="Genomic_DNA"/>
</dbReference>
<protein>
    <recommendedName>
        <fullName evidence="3">Glycosyltransferase</fullName>
    </recommendedName>
</protein>
<evidence type="ECO:0000313" key="2">
    <source>
        <dbReference type="Proteomes" id="UP000637628"/>
    </source>
</evidence>
<proteinExistence type="predicted"/>
<dbReference type="Proteomes" id="UP000637628">
    <property type="component" value="Unassembled WGS sequence"/>
</dbReference>
<evidence type="ECO:0008006" key="3">
    <source>
        <dbReference type="Google" id="ProtNLM"/>
    </source>
</evidence>
<sequence>MSISDTDRSPDLDYVATVHHGVDTGGLPFTASGGPGLVRDVDQAVAAVAAARAIDRAGCRARACARFDADRMVADYLTVYEQVIGKRRD</sequence>
<evidence type="ECO:0000313" key="1">
    <source>
        <dbReference type="EMBL" id="GIE05580.1"/>
    </source>
</evidence>
<keyword evidence="2" id="KW-1185">Reference proteome</keyword>
<accession>A0ABQ3Z6X3</accession>
<reference evidence="1 2" key="1">
    <citation type="submission" date="2021-01" db="EMBL/GenBank/DDBJ databases">
        <title>Whole genome shotgun sequence of Actinoplanes durhamensis NBRC 14914.</title>
        <authorList>
            <person name="Komaki H."/>
            <person name="Tamura T."/>
        </authorList>
    </citation>
    <scope>NUCLEOTIDE SEQUENCE [LARGE SCALE GENOMIC DNA]</scope>
    <source>
        <strain evidence="1 2">NBRC 14914</strain>
    </source>
</reference>
<dbReference type="RefSeq" id="WP_239132911.1">
    <property type="nucleotide sequence ID" value="NZ_BAAATX010000009.1"/>
</dbReference>
<gene>
    <name evidence="1" type="ORF">Adu01nite_69300</name>
</gene>